<keyword evidence="7" id="KW-1185">Reference proteome</keyword>
<dbReference type="EMBL" id="LFVU01000027">
    <property type="protein sequence ID" value="KMT21722.1"/>
    <property type="molecule type" value="Genomic_DNA"/>
</dbReference>
<dbReference type="InterPro" id="IPR019776">
    <property type="entry name" value="Flagellar_basal_body_rod_CS"/>
</dbReference>
<dbReference type="STRING" id="1121307.CLCY_2c04840"/>
<evidence type="ECO:0000259" key="4">
    <source>
        <dbReference type="Pfam" id="PF06429"/>
    </source>
</evidence>
<feature type="domain" description="Flagellar basal body rod protein N-terminal" evidence="3">
    <location>
        <begin position="7"/>
        <end position="35"/>
    </location>
</feature>
<evidence type="ECO:0000313" key="6">
    <source>
        <dbReference type="EMBL" id="KMT21722.1"/>
    </source>
</evidence>
<feature type="domain" description="Flagellar basal-body/hook protein C-terminal" evidence="4">
    <location>
        <begin position="200"/>
        <end position="244"/>
    </location>
</feature>
<dbReference type="Pfam" id="PF06429">
    <property type="entry name" value="Flg_bbr_C"/>
    <property type="match status" value="1"/>
</dbReference>
<dbReference type="NCBIfam" id="TIGR03506">
    <property type="entry name" value="FlgEFG_subfam"/>
    <property type="match status" value="1"/>
</dbReference>
<evidence type="ECO:0000313" key="7">
    <source>
        <dbReference type="Proteomes" id="UP000036756"/>
    </source>
</evidence>
<dbReference type="AlphaFoldDB" id="A0A0J8D754"/>
<dbReference type="PROSITE" id="PS00588">
    <property type="entry name" value="FLAGELLA_BB_ROD"/>
    <property type="match status" value="1"/>
</dbReference>
<name>A0A0J8D754_CLOCY</name>
<keyword evidence="6" id="KW-0966">Cell projection</keyword>
<feature type="domain" description="Flagellar hook protein FlgE/F/G-like D1" evidence="5">
    <location>
        <begin position="93"/>
        <end position="157"/>
    </location>
</feature>
<comment type="subcellular location">
    <subcellularLocation>
        <location evidence="2">Bacterial flagellum basal body</location>
    </subcellularLocation>
</comment>
<dbReference type="InterPro" id="IPR053967">
    <property type="entry name" value="LlgE_F_G-like_D1"/>
</dbReference>
<keyword evidence="2" id="KW-0975">Bacterial flagellum</keyword>
<accession>A0A0J8D754</accession>
<evidence type="ECO:0000256" key="2">
    <source>
        <dbReference type="RuleBase" id="RU362116"/>
    </source>
</evidence>
<gene>
    <name evidence="6" type="primary">flgG</name>
    <name evidence="6" type="ORF">CLCY_2c04840</name>
</gene>
<keyword evidence="6" id="KW-0969">Cilium</keyword>
<dbReference type="GO" id="GO:0071978">
    <property type="term" value="P:bacterial-type flagellum-dependent swarming motility"/>
    <property type="evidence" value="ECO:0007669"/>
    <property type="project" value="TreeGrafter"/>
</dbReference>
<sequence>MLSSIWTGRSGLISQQAKMDTVSNNVANSNTIGYKKIDVSFSETLKENIRQRNGVPFTNSDNMAQGTGTKVSKPFRNSKEGTFIDTGRDTDIAISGQGYFKVLDNSGNAYYTRDGSFSIDVLGNFVHSASGMKLEIQNYKKENLKQPVSISPDGNITSDGLQVGKINLYDFSYKNDMLSQGDNTFTSGERPKAPEGKMIQGYVEGSNVDMVEELTNMITTQRSYEFNSRSIKAADEMWQLINNLKSK</sequence>
<dbReference type="InterPro" id="IPR037925">
    <property type="entry name" value="FlgE/F/G-like"/>
</dbReference>
<dbReference type="OrthoDB" id="9804559at2"/>
<dbReference type="InterPro" id="IPR010930">
    <property type="entry name" value="Flg_bb/hook_C_dom"/>
</dbReference>
<dbReference type="InterPro" id="IPR020013">
    <property type="entry name" value="Flagellar_FlgE/F/G"/>
</dbReference>
<dbReference type="SUPFAM" id="SSF117143">
    <property type="entry name" value="Flagellar hook protein flgE"/>
    <property type="match status" value="1"/>
</dbReference>
<comment type="caution">
    <text evidence="6">The sequence shown here is derived from an EMBL/GenBank/DDBJ whole genome shotgun (WGS) entry which is preliminary data.</text>
</comment>
<keyword evidence="6" id="KW-0282">Flagellum</keyword>
<dbReference type="Pfam" id="PF00460">
    <property type="entry name" value="Flg_bb_rod"/>
    <property type="match status" value="1"/>
</dbReference>
<organism evidence="6 7">
    <name type="scientific">Clostridium cylindrosporum DSM 605</name>
    <dbReference type="NCBI Taxonomy" id="1121307"/>
    <lineage>
        <taxon>Bacteria</taxon>
        <taxon>Bacillati</taxon>
        <taxon>Bacillota</taxon>
        <taxon>Clostridia</taxon>
        <taxon>Eubacteriales</taxon>
        <taxon>Clostridiaceae</taxon>
        <taxon>Clostridium</taxon>
    </lineage>
</organism>
<dbReference type="PATRIC" id="fig|1121307.3.peg.1342"/>
<protein>
    <submittedName>
        <fullName evidence="6">Flagellar basal-body rod protein FlgG</fullName>
    </submittedName>
</protein>
<dbReference type="Proteomes" id="UP000036756">
    <property type="component" value="Unassembled WGS sequence"/>
</dbReference>
<dbReference type="PANTHER" id="PTHR30435">
    <property type="entry name" value="FLAGELLAR PROTEIN"/>
    <property type="match status" value="1"/>
</dbReference>
<dbReference type="PANTHER" id="PTHR30435:SF19">
    <property type="entry name" value="FLAGELLAR BASAL-BODY ROD PROTEIN FLGG"/>
    <property type="match status" value="1"/>
</dbReference>
<evidence type="ECO:0000256" key="1">
    <source>
        <dbReference type="ARBA" id="ARBA00009677"/>
    </source>
</evidence>
<dbReference type="Pfam" id="PF22692">
    <property type="entry name" value="LlgE_F_G_D1"/>
    <property type="match status" value="1"/>
</dbReference>
<reference evidence="6 7" key="1">
    <citation type="submission" date="2015-06" db="EMBL/GenBank/DDBJ databases">
        <title>Draft genome sequence of the purine-degrading Clostridium cylindrosporum HC-1 (DSM 605).</title>
        <authorList>
            <person name="Poehlein A."/>
            <person name="Schiel-Bengelsdorf B."/>
            <person name="Bengelsdorf F."/>
            <person name="Daniel R."/>
            <person name="Duerre P."/>
        </authorList>
    </citation>
    <scope>NUCLEOTIDE SEQUENCE [LARGE SCALE GENOMIC DNA]</scope>
    <source>
        <strain evidence="6 7">DSM 605</strain>
    </source>
</reference>
<dbReference type="InterPro" id="IPR001444">
    <property type="entry name" value="Flag_bb_rod_N"/>
</dbReference>
<evidence type="ECO:0000259" key="3">
    <source>
        <dbReference type="Pfam" id="PF00460"/>
    </source>
</evidence>
<comment type="similarity">
    <text evidence="1 2">Belongs to the flagella basal body rod proteins family.</text>
</comment>
<evidence type="ECO:0000259" key="5">
    <source>
        <dbReference type="Pfam" id="PF22692"/>
    </source>
</evidence>
<dbReference type="RefSeq" id="WP_048571137.1">
    <property type="nucleotide sequence ID" value="NZ_LFVU01000027.1"/>
</dbReference>
<proteinExistence type="inferred from homology"/>
<dbReference type="GO" id="GO:0009425">
    <property type="term" value="C:bacterial-type flagellum basal body"/>
    <property type="evidence" value="ECO:0007669"/>
    <property type="project" value="UniProtKB-SubCell"/>
</dbReference>